<feature type="transmembrane region" description="Helical" evidence="1">
    <location>
        <begin position="47"/>
        <end position="68"/>
    </location>
</feature>
<evidence type="ECO:0000313" key="3">
    <source>
        <dbReference type="Proteomes" id="UP000267400"/>
    </source>
</evidence>
<sequence length="105" mass="11374">MPWRNTGWLQDALLALSAGGAVMMGLLAKIAHEVKMGHRPRFFTRRLWLDVPALAAMVAVAAGINVYFELEGWPGSAVGVVCGWLGPRSIDVMLMAVAERVRGGR</sequence>
<accession>A0A3S0JWR3</accession>
<dbReference type="Proteomes" id="UP000267400">
    <property type="component" value="Unassembled WGS sequence"/>
</dbReference>
<dbReference type="OrthoDB" id="6166265at2"/>
<dbReference type="AlphaFoldDB" id="A0A3S0JWR3"/>
<evidence type="ECO:0000256" key="1">
    <source>
        <dbReference type="SAM" id="Phobius"/>
    </source>
</evidence>
<comment type="caution">
    <text evidence="2">The sequence shown here is derived from an EMBL/GenBank/DDBJ whole genome shotgun (WGS) entry which is preliminary data.</text>
</comment>
<name>A0A3S0JWR3_9GAMM</name>
<evidence type="ECO:0008006" key="4">
    <source>
        <dbReference type="Google" id="ProtNLM"/>
    </source>
</evidence>
<keyword evidence="1" id="KW-0812">Transmembrane</keyword>
<dbReference type="RefSeq" id="WP_126484825.1">
    <property type="nucleotide sequence ID" value="NZ_RXNS01000012.1"/>
</dbReference>
<proteinExistence type="predicted"/>
<gene>
    <name evidence="2" type="ORF">EKG36_13170</name>
</gene>
<feature type="transmembrane region" description="Helical" evidence="1">
    <location>
        <begin position="12"/>
        <end position="31"/>
    </location>
</feature>
<reference evidence="2 3" key="1">
    <citation type="submission" date="2018-12" db="EMBL/GenBank/DDBJ databases">
        <authorList>
            <person name="Yu L."/>
        </authorList>
    </citation>
    <scope>NUCLEOTIDE SEQUENCE [LARGE SCALE GENOMIC DNA]</scope>
    <source>
        <strain evidence="2 3">11S</strain>
    </source>
</reference>
<evidence type="ECO:0000313" key="2">
    <source>
        <dbReference type="EMBL" id="RTR01953.1"/>
    </source>
</evidence>
<organism evidence="2 3">
    <name type="scientific">Halomonas nitroreducens</name>
    <dbReference type="NCBI Taxonomy" id="447425"/>
    <lineage>
        <taxon>Bacteria</taxon>
        <taxon>Pseudomonadati</taxon>
        <taxon>Pseudomonadota</taxon>
        <taxon>Gammaproteobacteria</taxon>
        <taxon>Oceanospirillales</taxon>
        <taxon>Halomonadaceae</taxon>
        <taxon>Halomonas</taxon>
    </lineage>
</organism>
<protein>
    <recommendedName>
        <fullName evidence="4">Holin</fullName>
    </recommendedName>
</protein>
<keyword evidence="1" id="KW-1133">Transmembrane helix</keyword>
<keyword evidence="1" id="KW-0472">Membrane</keyword>
<keyword evidence="3" id="KW-1185">Reference proteome</keyword>
<dbReference type="EMBL" id="RXNS01000012">
    <property type="protein sequence ID" value="RTR01953.1"/>
    <property type="molecule type" value="Genomic_DNA"/>
</dbReference>